<organism evidence="1 2">
    <name type="scientific">Brevibacillus thermoruber</name>
    <dbReference type="NCBI Taxonomy" id="33942"/>
    <lineage>
        <taxon>Bacteria</taxon>
        <taxon>Bacillati</taxon>
        <taxon>Bacillota</taxon>
        <taxon>Bacilli</taxon>
        <taxon>Bacillales</taxon>
        <taxon>Paenibacillaceae</taxon>
        <taxon>Brevibacillus</taxon>
    </lineage>
</organism>
<proteinExistence type="predicted"/>
<dbReference type="AlphaFoldDB" id="A0A9X3Z592"/>
<evidence type="ECO:0000313" key="2">
    <source>
        <dbReference type="Proteomes" id="UP001151071"/>
    </source>
</evidence>
<evidence type="ECO:0000313" key="1">
    <source>
        <dbReference type="EMBL" id="MDA5110405.1"/>
    </source>
</evidence>
<protein>
    <submittedName>
        <fullName evidence="1">Uncharacterized protein</fullName>
    </submittedName>
</protein>
<comment type="caution">
    <text evidence="1">The sequence shown here is derived from an EMBL/GenBank/DDBJ whole genome shotgun (WGS) entry which is preliminary data.</text>
</comment>
<reference evidence="1" key="1">
    <citation type="submission" date="2022-12" db="EMBL/GenBank/DDBJ databases">
        <title>Draft genome sequence of the thermophilic strain Brevibacillus thermoruber HT42, isolated from Los Humeros, Puebla, Mexico, with biotechnological potential.</title>
        <authorList>
            <person name="Lara Sanchez J."/>
            <person name="Solis Palacios R."/>
            <person name="Bustos Baena A.S."/>
            <person name="Ruz Baez A.E."/>
            <person name="Espinosa Luna G."/>
            <person name="Oliart Ros R.M."/>
        </authorList>
    </citation>
    <scope>NUCLEOTIDE SEQUENCE</scope>
    <source>
        <strain evidence="1">HT42</strain>
    </source>
</reference>
<sequence length="279" mass="33422">MIVRETAEVRKQINNYKRFLEKPELFNHAALFNDQFYYNVQYWRIGKKEAVGYLILRSDGSVPPRSEALPVVERFMVHNNSATNFLTTLAIEKEKPVWMYEQKRDYLRQLLPYCEPIMDVQTRKDAHDLIEVCEYMIEGQDKLREMYATGLRYHKEMVARNYVVEEDVKLIREILYESDFLMYQGVRMQVDVQDAVDRLYAWFQSMERNLGEQRKTVTKLLHLLGDYKRSGVRRTMEKSVRDMEIKGVTYRNVEEMKQAFDEKNKEILQDKVFAILRNP</sequence>
<keyword evidence="2" id="KW-1185">Reference proteome</keyword>
<accession>A0A9X3Z592</accession>
<name>A0A9X3Z592_9BACL</name>
<dbReference type="Proteomes" id="UP001151071">
    <property type="component" value="Unassembled WGS sequence"/>
</dbReference>
<dbReference type="EMBL" id="JAPYYP010000031">
    <property type="protein sequence ID" value="MDA5110405.1"/>
    <property type="molecule type" value="Genomic_DNA"/>
</dbReference>
<gene>
    <name evidence="1" type="ORF">O3V59_18755</name>
</gene>
<dbReference type="RefSeq" id="WP_271140749.1">
    <property type="nucleotide sequence ID" value="NZ_JAPYYP010000031.1"/>
</dbReference>